<accession>A0ABW0KRF6</accession>
<comment type="caution">
    <text evidence="3">The sequence shown here is derived from an EMBL/GenBank/DDBJ whole genome shotgun (WGS) entry which is preliminary data.</text>
</comment>
<sequence>MSRLLQEKNAHAPRRLCAVLPLLMLGCCLAAARLPAAEAMPQAQQAEDDGAIPRAVHMEDFDALVTNSPFTRSLGVSDSLILTGVAQFQQDVYATLLDTKTFESHVVSKTPNYQGWQLVGVGGRSEEMQTWSAKIQIPGGEVISVRYQKPPPRPAKSKAGSSSGGGSAPAISSAQMNEAKSAAVNYKEGFSSDGYPKAPPPEMVAKLSRLSTSQREDINRQMFNYRNQGLGLDERRKIYEGLVEKSLQRR</sequence>
<feature type="chain" id="PRO_5045535341" evidence="2">
    <location>
        <begin position="33"/>
        <end position="250"/>
    </location>
</feature>
<evidence type="ECO:0000313" key="4">
    <source>
        <dbReference type="Proteomes" id="UP001596052"/>
    </source>
</evidence>
<evidence type="ECO:0000313" key="3">
    <source>
        <dbReference type="EMBL" id="MFC5455348.1"/>
    </source>
</evidence>
<organism evidence="3 4">
    <name type="scientific">Prosthecobacter fluviatilis</name>
    <dbReference type="NCBI Taxonomy" id="445931"/>
    <lineage>
        <taxon>Bacteria</taxon>
        <taxon>Pseudomonadati</taxon>
        <taxon>Verrucomicrobiota</taxon>
        <taxon>Verrucomicrobiia</taxon>
        <taxon>Verrucomicrobiales</taxon>
        <taxon>Verrucomicrobiaceae</taxon>
        <taxon>Prosthecobacter</taxon>
    </lineage>
</organism>
<feature type="signal peptide" evidence="2">
    <location>
        <begin position="1"/>
        <end position="32"/>
    </location>
</feature>
<dbReference type="PROSITE" id="PS51257">
    <property type="entry name" value="PROKAR_LIPOPROTEIN"/>
    <property type="match status" value="1"/>
</dbReference>
<evidence type="ECO:0000256" key="2">
    <source>
        <dbReference type="SAM" id="SignalP"/>
    </source>
</evidence>
<evidence type="ECO:0000256" key="1">
    <source>
        <dbReference type="SAM" id="MobiDB-lite"/>
    </source>
</evidence>
<gene>
    <name evidence="3" type="ORF">ACFQDI_10810</name>
</gene>
<dbReference type="Proteomes" id="UP001596052">
    <property type="component" value="Unassembled WGS sequence"/>
</dbReference>
<reference evidence="4" key="1">
    <citation type="journal article" date="2019" name="Int. J. Syst. Evol. Microbiol.">
        <title>The Global Catalogue of Microorganisms (GCM) 10K type strain sequencing project: providing services to taxonomists for standard genome sequencing and annotation.</title>
        <authorList>
            <consortium name="The Broad Institute Genomics Platform"/>
            <consortium name="The Broad Institute Genome Sequencing Center for Infectious Disease"/>
            <person name="Wu L."/>
            <person name="Ma J."/>
        </authorList>
    </citation>
    <scope>NUCLEOTIDE SEQUENCE [LARGE SCALE GENOMIC DNA]</scope>
    <source>
        <strain evidence="4">CGMCC 4.1469</strain>
    </source>
</reference>
<dbReference type="EMBL" id="JBHSMQ010000003">
    <property type="protein sequence ID" value="MFC5455348.1"/>
    <property type="molecule type" value="Genomic_DNA"/>
</dbReference>
<dbReference type="RefSeq" id="WP_377166339.1">
    <property type="nucleotide sequence ID" value="NZ_JBHSMQ010000003.1"/>
</dbReference>
<name>A0ABW0KRF6_9BACT</name>
<protein>
    <submittedName>
        <fullName evidence="3">Uncharacterized protein</fullName>
    </submittedName>
</protein>
<keyword evidence="2" id="KW-0732">Signal</keyword>
<feature type="region of interest" description="Disordered" evidence="1">
    <location>
        <begin position="145"/>
        <end position="176"/>
    </location>
</feature>
<keyword evidence="4" id="KW-1185">Reference proteome</keyword>
<proteinExistence type="predicted"/>